<dbReference type="InterPro" id="IPR007219">
    <property type="entry name" value="XnlR_reg_dom"/>
</dbReference>
<proteinExistence type="inferred from homology"/>
<evidence type="ECO:0000259" key="9">
    <source>
        <dbReference type="SMART" id="SM00906"/>
    </source>
</evidence>
<feature type="region of interest" description="Disordered" evidence="8">
    <location>
        <begin position="1"/>
        <end position="58"/>
    </location>
</feature>
<feature type="compositionally biased region" description="Polar residues" evidence="8">
    <location>
        <begin position="1222"/>
        <end position="1232"/>
    </location>
</feature>
<dbReference type="CDD" id="cd12148">
    <property type="entry name" value="fungal_TF_MHR"/>
    <property type="match status" value="1"/>
</dbReference>
<evidence type="ECO:0000256" key="2">
    <source>
        <dbReference type="ARBA" id="ARBA00006661"/>
    </source>
</evidence>
<dbReference type="GO" id="GO:0006260">
    <property type="term" value="P:DNA replication"/>
    <property type="evidence" value="ECO:0007669"/>
    <property type="project" value="InterPro"/>
</dbReference>
<dbReference type="GO" id="GO:0006281">
    <property type="term" value="P:DNA repair"/>
    <property type="evidence" value="ECO:0007669"/>
    <property type="project" value="UniProtKB-KW"/>
</dbReference>
<dbReference type="GO" id="GO:0008270">
    <property type="term" value="F:zinc ion binding"/>
    <property type="evidence" value="ECO:0007669"/>
    <property type="project" value="InterPro"/>
</dbReference>
<dbReference type="Pfam" id="PF09494">
    <property type="entry name" value="Slx4"/>
    <property type="match status" value="1"/>
</dbReference>
<comment type="caution">
    <text evidence="10">The sequence shown here is derived from an EMBL/GenBank/DDBJ whole genome shotgun (WGS) entry which is preliminary data.</text>
</comment>
<dbReference type="GeneID" id="34588849"/>
<feature type="compositionally biased region" description="Basic and acidic residues" evidence="8">
    <location>
        <begin position="655"/>
        <end position="665"/>
    </location>
</feature>
<sequence>MSGAVVILSSSPPRTFACSPTPDETLSPLRSPRALSTLNPADAEQFKDSRRTRDGFSSGYSSARALLTKVAAENIPVRSQPKDGLKTKILQRSEDLTGKPLKAAKPAEKNKQAIAEERSKHFKSIQSPSPMPPPSHGGSQATRAHIQTSGTDLKFIGNEGLSNERESLVDLYSSPLSLEKAIPRRLDWTPVKPTAHALETPNSEDRVVGFTNDLMDFYAFAPCATTAVETTTTTDANETRLSRRRIDLVMTTEAKPSPSSCNPQPYKNLVRCDKAGRAKPAPKKPLTITGLVTSNYNDGRRNDKKLPPMLEYLTATQVGANTEGDSTVETSSKTAKSKTTNKKARATKKAAAKTRLKSPTSAIKTTMEQPVLFGPASQLARDESPTLTRDTVEALRRSECFSSDPISPSLTQPASIESASPIFCRGTSRFVKRRNLWAAAGRDEDNALLQVDCVDLTDSPAVRLALAGKDVLVQPVDRDHPEANTFENDVPILAQESFPKVGEAGSLVDIDDLVTPSRPTPIYTSAQTGVKLYHTSRTLKQPQKGADIHHKDDKLHTKIRDVASKLKPSMPSYVGFSDHELKKQISAYGFKAVKKREAMIELLERCWESKHGQQQEHDGDDASNDVMTHADLLSRIHDVSTRPAPKVKKPRAKRKSESDDTNKTKEPKKRKKVATKPNGPAQKGGKGSRKRMSKAPTDEKVVDVDDLDDAHQQNIGGHNQGIFPAQEETETPRLETGDAAQRLITPSPTVPQPSSQGREPSRAQSADPDSKLDRSPVGGLSLTPQHTPIPDILSQIHAAIYHRPETRSLSGTPRNHQISPTWHEKILMYDPIVLEELTVWLNTEGFKAIGEDREPVRIPKYLYEFSPTPSPNSIRLDRWPTAHKEEANQCCLSDVSQEEDAMLSRRDGERLDEDGEEEADSGSSTPQKQSRDVEVTTKLRASSEKEADNKQRDDAGEVISPSSNHTGSSVASARNRVPYFRYFGPTAIVPGFKQMVVQVKDHRPSLPSTSGESPAAGQQLDGNFAIGHDRMRIGIPFYDATDPEQNAPLITHLCETFFTHLGCNYPFLQRDRFLRDLEEKRVDAILVDAVCAVSARFSGHPLLCKSNDPSIPVDAEGNVRRAFRGQPFAQRAMSAVIDTFSCPTMAVAQACLLLAYEEFGVDHDSGLWMYLGTAIRMAQDLGIQKLEGLQLEGRIGPTPKTAKHSQQGKAEEQRRAEQQQKLSSNLCEQESSQLDDRRASEQERIDTFWAIFFLDRAVSSGVGRPVTLRDKDIEISFPYRADDKMINGFPDPFPAMIKIVHMYGRVADVLNNIKEVSQVTPDVLNRLAIMERDLTGIYQRLSPRLHFNATNFQHYVKADHGTNFILLHFWFHTLIVLLHQPTLLHSFEGRIQQLFPDSRELSMSSAKTIADILAFAELIDVKSFIGNPFTSQPMYVAACAFLAEAAAHASQPPSRATSPPSNGPTPRLKQDVIAHRTHITVSARHTLLATAANQNYQRCYKALKTLDSYWAGCRYILTALDQKSKGLMDPLLFTADDVDGEMPSTEPSFTTPGWRRSTSLAASLGAYGRLRSLNALSGRGPISPSMVLSNAIGWSLTGTANSLAPNLSFLYPTGGETAKAPQGGSSGKEQDETTQGPMPRRKVEAQWRNRSVSNLQDTTTNDRLGQASPAETSTHANKASSVPYDPVSTADADLLLGLHSPYTTSSAPRHVQLSQSSNAYGYSQQAQRYAGSLSRQQPITDAQSQAYSDMLIESQDIDMSSGQQFNFDFPGGDMIPWLEYLPQDVLSYFTEPQAGT</sequence>
<dbReference type="InterPro" id="IPR018574">
    <property type="entry name" value="Structure-sp_endonuc_su_Slx4"/>
</dbReference>
<organism evidence="10 11">
    <name type="scientific">Fonsecaea nubica</name>
    <dbReference type="NCBI Taxonomy" id="856822"/>
    <lineage>
        <taxon>Eukaryota</taxon>
        <taxon>Fungi</taxon>
        <taxon>Dikarya</taxon>
        <taxon>Ascomycota</taxon>
        <taxon>Pezizomycotina</taxon>
        <taxon>Eurotiomycetes</taxon>
        <taxon>Chaetothyriomycetidae</taxon>
        <taxon>Chaetothyriales</taxon>
        <taxon>Herpotrichiellaceae</taxon>
        <taxon>Fonsecaea</taxon>
    </lineage>
</organism>
<evidence type="ECO:0000256" key="8">
    <source>
        <dbReference type="SAM" id="MobiDB-lite"/>
    </source>
</evidence>
<feature type="region of interest" description="Disordered" evidence="8">
    <location>
        <begin position="92"/>
        <end position="144"/>
    </location>
</feature>
<dbReference type="SMART" id="SM00906">
    <property type="entry name" value="Fungal_trans"/>
    <property type="match status" value="1"/>
</dbReference>
<dbReference type="EMBL" id="LVCJ01000031">
    <property type="protein sequence ID" value="OAL35381.1"/>
    <property type="molecule type" value="Genomic_DNA"/>
</dbReference>
<keyword evidence="4" id="KW-0233">DNA recombination</keyword>
<keyword evidence="5" id="KW-0234">DNA repair</keyword>
<comment type="subcellular location">
    <subcellularLocation>
        <location evidence="1">Nucleus</location>
    </subcellularLocation>
</comment>
<reference evidence="10 11" key="1">
    <citation type="submission" date="2016-03" db="EMBL/GenBank/DDBJ databases">
        <title>The draft genome sequence of Fonsecaea nubica causative agent of cutaneous subcutaneous infection in human host.</title>
        <authorList>
            <person name="Costa F."/>
            <person name="Sybren D.H."/>
            <person name="Raittz R.T."/>
            <person name="Weiss V.A."/>
            <person name="Leao A.C."/>
            <person name="Gomes R."/>
            <person name="De Souza E.M."/>
            <person name="Pedrosa F.O."/>
            <person name="Steffens M.B."/>
            <person name="Bombassaro A."/>
            <person name="Tadra-Sfeir M.Z."/>
            <person name="Moreno L.F."/>
            <person name="Najafzadeh M.J."/>
            <person name="Felipe M.S."/>
            <person name="Teixeira M."/>
            <person name="Sun J."/>
            <person name="Xi L."/>
            <person name="Castro M.A."/>
            <person name="Vicente V.A."/>
        </authorList>
    </citation>
    <scope>NUCLEOTIDE SEQUENCE [LARGE SCALE GENOMIC DNA]</scope>
    <source>
        <strain evidence="10 11">CBS 269.64</strain>
    </source>
</reference>
<evidence type="ECO:0000256" key="6">
    <source>
        <dbReference type="ARBA" id="ARBA00023242"/>
    </source>
</evidence>
<feature type="compositionally biased region" description="Basic and acidic residues" evidence="8">
    <location>
        <begin position="105"/>
        <end position="119"/>
    </location>
</feature>
<feature type="compositionally biased region" description="Acidic residues" evidence="8">
    <location>
        <begin position="910"/>
        <end position="920"/>
    </location>
</feature>
<evidence type="ECO:0000256" key="7">
    <source>
        <dbReference type="ARBA" id="ARBA00029496"/>
    </source>
</evidence>
<keyword evidence="6" id="KW-0539">Nucleus</keyword>
<keyword evidence="11" id="KW-1185">Reference proteome</keyword>
<feature type="compositionally biased region" description="Basic residues" evidence="8">
    <location>
        <begin position="335"/>
        <end position="356"/>
    </location>
</feature>
<feature type="domain" description="Xylanolytic transcriptional activator regulatory" evidence="9">
    <location>
        <begin position="1167"/>
        <end position="1284"/>
    </location>
</feature>
<dbReference type="RefSeq" id="XP_022500393.1">
    <property type="nucleotide sequence ID" value="XM_022643726.1"/>
</dbReference>
<feature type="compositionally biased region" description="Basic and acidic residues" evidence="8">
    <location>
        <begin position="929"/>
        <end position="955"/>
    </location>
</feature>
<dbReference type="OrthoDB" id="2354469at2759"/>
<comment type="similarity">
    <text evidence="2">Belongs to the SLX4 family.</text>
</comment>
<dbReference type="PANTHER" id="PTHR47783">
    <property type="entry name" value="ZN(II)2CYS6 TRANSCRIPTION FACTOR (EUROFUNG)-RELATED"/>
    <property type="match status" value="1"/>
</dbReference>
<feature type="region of interest" description="Disordered" evidence="8">
    <location>
        <begin position="1194"/>
        <end position="1239"/>
    </location>
</feature>
<dbReference type="GO" id="GO:0033557">
    <property type="term" value="C:Slx1-Slx4 complex"/>
    <property type="evidence" value="ECO:0007669"/>
    <property type="project" value="InterPro"/>
</dbReference>
<dbReference type="Proteomes" id="UP000185904">
    <property type="component" value="Unassembled WGS sequence"/>
</dbReference>
<feature type="compositionally biased region" description="Basic and acidic residues" evidence="8">
    <location>
        <begin position="44"/>
        <end position="54"/>
    </location>
</feature>
<keyword evidence="3" id="KW-0227">DNA damage</keyword>
<evidence type="ECO:0000313" key="10">
    <source>
        <dbReference type="EMBL" id="OAL35381.1"/>
    </source>
</evidence>
<evidence type="ECO:0000256" key="1">
    <source>
        <dbReference type="ARBA" id="ARBA00004123"/>
    </source>
</evidence>
<dbReference type="PANTHER" id="PTHR47783:SF1">
    <property type="entry name" value="ZN(II)2CYS6 TRANSCRIPTION FACTOR (EUROFUNG)"/>
    <property type="match status" value="1"/>
</dbReference>
<dbReference type="Pfam" id="PF04082">
    <property type="entry name" value="Fungal_trans"/>
    <property type="match status" value="1"/>
</dbReference>
<name>A0A178D2I5_9EURO</name>
<feature type="region of interest" description="Disordered" evidence="8">
    <location>
        <begin position="889"/>
        <end position="971"/>
    </location>
</feature>
<accession>A0A178D2I5</accession>
<evidence type="ECO:0000256" key="3">
    <source>
        <dbReference type="ARBA" id="ARBA00022763"/>
    </source>
</evidence>
<evidence type="ECO:0000313" key="11">
    <source>
        <dbReference type="Proteomes" id="UP000185904"/>
    </source>
</evidence>
<dbReference type="CDD" id="cd22999">
    <property type="entry name" value="SAP_SLX4"/>
    <property type="match status" value="1"/>
</dbReference>
<evidence type="ECO:0000256" key="4">
    <source>
        <dbReference type="ARBA" id="ARBA00023172"/>
    </source>
</evidence>
<feature type="region of interest" description="Disordered" evidence="8">
    <location>
        <begin position="1614"/>
        <end position="1685"/>
    </location>
</feature>
<dbReference type="GO" id="GO:0006351">
    <property type="term" value="P:DNA-templated transcription"/>
    <property type="evidence" value="ECO:0007669"/>
    <property type="project" value="InterPro"/>
</dbReference>
<feature type="compositionally biased region" description="Polar residues" evidence="8">
    <location>
        <begin position="960"/>
        <end position="971"/>
    </location>
</feature>
<gene>
    <name evidence="10" type="ORF">AYO20_05432</name>
</gene>
<feature type="compositionally biased region" description="Basic and acidic residues" evidence="8">
    <location>
        <begin position="1209"/>
        <end position="1218"/>
    </location>
</feature>
<feature type="region of interest" description="Disordered" evidence="8">
    <location>
        <begin position="322"/>
        <end position="358"/>
    </location>
</feature>
<evidence type="ECO:0000256" key="5">
    <source>
        <dbReference type="ARBA" id="ARBA00023204"/>
    </source>
</evidence>
<feature type="compositionally biased region" description="Polar residues" evidence="8">
    <location>
        <begin position="1648"/>
        <end position="1680"/>
    </location>
</feature>
<feature type="region of interest" description="Disordered" evidence="8">
    <location>
        <begin position="634"/>
        <end position="788"/>
    </location>
</feature>
<feature type="compositionally biased region" description="Basic residues" evidence="8">
    <location>
        <begin position="645"/>
        <end position="654"/>
    </location>
</feature>
<dbReference type="GO" id="GO:0006310">
    <property type="term" value="P:DNA recombination"/>
    <property type="evidence" value="ECO:0007669"/>
    <property type="project" value="UniProtKB-KW"/>
</dbReference>
<dbReference type="GO" id="GO:0003677">
    <property type="term" value="F:DNA binding"/>
    <property type="evidence" value="ECO:0007669"/>
    <property type="project" value="InterPro"/>
</dbReference>
<protein>
    <recommendedName>
        <fullName evidence="7">Structure-specific endonuclease subunit SLX4</fullName>
    </recommendedName>
</protein>